<dbReference type="InterPro" id="IPR019774">
    <property type="entry name" value="Aromatic-AA_hydroxylase_C"/>
</dbReference>
<dbReference type="InterPro" id="IPR018301">
    <property type="entry name" value="ArAA_hydroxylase_Fe/CU_BS"/>
</dbReference>
<dbReference type="CDD" id="cd04880">
    <property type="entry name" value="ACT_AAAH-PDT-like"/>
    <property type="match status" value="1"/>
</dbReference>
<dbReference type="Gene3D" id="1.10.800.10">
    <property type="entry name" value="Aromatic amino acid hydroxylase"/>
    <property type="match status" value="1"/>
</dbReference>
<feature type="domain" description="Biopterin-dependent aromatic amino acid hydroxylase family profile" evidence="10">
    <location>
        <begin position="74"/>
        <end position="420"/>
    </location>
</feature>
<feature type="binding site" evidence="8">
    <location>
        <position position="258"/>
    </location>
    <ligand>
        <name>Fe cation</name>
        <dbReference type="ChEBI" id="CHEBI:24875"/>
    </ligand>
</feature>
<evidence type="ECO:0000256" key="2">
    <source>
        <dbReference type="ARBA" id="ARBA00009712"/>
    </source>
</evidence>
<organism evidence="12 13">
    <name type="scientific">Acrasis kona</name>
    <dbReference type="NCBI Taxonomy" id="1008807"/>
    <lineage>
        <taxon>Eukaryota</taxon>
        <taxon>Discoba</taxon>
        <taxon>Heterolobosea</taxon>
        <taxon>Tetramitia</taxon>
        <taxon>Eutetramitia</taxon>
        <taxon>Acrasidae</taxon>
        <taxon>Acrasis</taxon>
    </lineage>
</organism>
<evidence type="ECO:0000313" key="12">
    <source>
        <dbReference type="EMBL" id="KAL0491440.1"/>
    </source>
</evidence>
<dbReference type="InterPro" id="IPR002912">
    <property type="entry name" value="ACT_dom"/>
</dbReference>
<dbReference type="InterPro" id="IPR001273">
    <property type="entry name" value="ArAA_hydroxylase"/>
</dbReference>
<keyword evidence="6 8" id="KW-0408">Iron</keyword>
<evidence type="ECO:0000256" key="9">
    <source>
        <dbReference type="PIRSR" id="PIRSR601273-2"/>
    </source>
</evidence>
<dbReference type="PROSITE" id="PS51410">
    <property type="entry name" value="BH4_AAA_HYDROXYL_2"/>
    <property type="match status" value="1"/>
</dbReference>
<evidence type="ECO:0000256" key="6">
    <source>
        <dbReference type="ARBA" id="ARBA00023004"/>
    </source>
</evidence>
<dbReference type="PANTHER" id="PTHR11473">
    <property type="entry name" value="AROMATIC AMINO ACID HYDROXYLASE"/>
    <property type="match status" value="1"/>
</dbReference>
<feature type="binding site" evidence="8">
    <location>
        <position position="253"/>
    </location>
    <ligand>
        <name>Fe cation</name>
        <dbReference type="ChEBI" id="CHEBI:24875"/>
    </ligand>
</feature>
<dbReference type="Pfam" id="PF01842">
    <property type="entry name" value="ACT"/>
    <property type="match status" value="1"/>
</dbReference>
<dbReference type="PANTHER" id="PTHR11473:SF24">
    <property type="entry name" value="PHENYLALANINE-4-HYDROXYLASE"/>
    <property type="match status" value="1"/>
</dbReference>
<dbReference type="EMBL" id="JAOPGA020001801">
    <property type="protein sequence ID" value="KAL0491440.1"/>
    <property type="molecule type" value="Genomic_DNA"/>
</dbReference>
<dbReference type="Pfam" id="PF00351">
    <property type="entry name" value="Biopterin_H"/>
    <property type="match status" value="1"/>
</dbReference>
<evidence type="ECO:0000256" key="5">
    <source>
        <dbReference type="ARBA" id="ARBA00023002"/>
    </source>
</evidence>
<proteinExistence type="inferred from homology"/>
<reference evidence="12 13" key="1">
    <citation type="submission" date="2024-03" db="EMBL/GenBank/DDBJ databases">
        <title>The Acrasis kona genome and developmental transcriptomes reveal deep origins of eukaryotic multicellular pathways.</title>
        <authorList>
            <person name="Sheikh S."/>
            <person name="Fu C.-J."/>
            <person name="Brown M.W."/>
            <person name="Baldauf S.L."/>
        </authorList>
    </citation>
    <scope>NUCLEOTIDE SEQUENCE [LARGE SCALE GENOMIC DNA]</scope>
    <source>
        <strain evidence="12 13">ATCC MYA-3509</strain>
    </source>
</reference>
<evidence type="ECO:0000256" key="1">
    <source>
        <dbReference type="ARBA" id="ARBA00001954"/>
    </source>
</evidence>
<evidence type="ECO:0000256" key="8">
    <source>
        <dbReference type="PIRSR" id="PIRSR000336-1"/>
    </source>
</evidence>
<evidence type="ECO:0000256" key="4">
    <source>
        <dbReference type="ARBA" id="ARBA00022723"/>
    </source>
</evidence>
<dbReference type="InterPro" id="IPR036329">
    <property type="entry name" value="Aro-AA_hydroxylase_C_sf"/>
</dbReference>
<dbReference type="PROSITE" id="PS51671">
    <property type="entry name" value="ACT"/>
    <property type="match status" value="1"/>
</dbReference>
<keyword evidence="13" id="KW-1185">Reference proteome</keyword>
<gene>
    <name evidence="12" type="ORF">AKO1_000919</name>
</gene>
<evidence type="ECO:0000256" key="3">
    <source>
        <dbReference type="ARBA" id="ARBA00011995"/>
    </source>
</evidence>
<dbReference type="InterPro" id="IPR045865">
    <property type="entry name" value="ACT-like_dom_sf"/>
</dbReference>
<dbReference type="PRINTS" id="PR00372">
    <property type="entry name" value="FYWHYDRXLASE"/>
</dbReference>
<dbReference type="SUPFAM" id="SSF56534">
    <property type="entry name" value="Aromatic aminoacid monoxygenases, catalytic and oligomerization domains"/>
    <property type="match status" value="1"/>
</dbReference>
<dbReference type="GO" id="GO:0005506">
    <property type="term" value="F:iron ion binding"/>
    <property type="evidence" value="ECO:0007669"/>
    <property type="project" value="InterPro"/>
</dbReference>
<dbReference type="PIRSF" id="PIRSF000336">
    <property type="entry name" value="TH"/>
    <property type="match status" value="1"/>
</dbReference>
<comment type="cofactor">
    <cofactor evidence="1 9">
        <name>Fe(2+)</name>
        <dbReference type="ChEBI" id="CHEBI:29033"/>
    </cofactor>
</comment>
<comment type="caution">
    <text evidence="12">The sequence shown here is derived from an EMBL/GenBank/DDBJ whole genome shotgun (WGS) entry which is preliminary data.</text>
</comment>
<dbReference type="Proteomes" id="UP001431209">
    <property type="component" value="Unassembled WGS sequence"/>
</dbReference>
<comment type="similarity">
    <text evidence="2">Belongs to the biopterin-dependent aromatic amino acid hydroxylase family.</text>
</comment>
<dbReference type="InterPro" id="IPR036951">
    <property type="entry name" value="ArAA_hydroxylase_sf"/>
</dbReference>
<keyword evidence="4 8" id="KW-0479">Metal-binding</keyword>
<keyword evidence="7" id="KW-0503">Monooxygenase</keyword>
<protein>
    <recommendedName>
        <fullName evidence="3">phenylalanine 4-monooxygenase</fullName>
        <ecNumber evidence="3">1.14.16.1</ecNumber>
    </recommendedName>
</protein>
<dbReference type="GO" id="GO:0004505">
    <property type="term" value="F:phenylalanine 4-monooxygenase activity"/>
    <property type="evidence" value="ECO:0007669"/>
    <property type="project" value="UniProtKB-EC"/>
</dbReference>
<dbReference type="AlphaFoldDB" id="A0AAW2ZPM5"/>
<evidence type="ECO:0000256" key="7">
    <source>
        <dbReference type="ARBA" id="ARBA00023033"/>
    </source>
</evidence>
<evidence type="ECO:0000259" key="10">
    <source>
        <dbReference type="PROSITE" id="PS51410"/>
    </source>
</evidence>
<accession>A0AAW2ZPM5</accession>
<dbReference type="PROSITE" id="PS00367">
    <property type="entry name" value="BH4_AAA_HYDROXYL_1"/>
    <property type="match status" value="1"/>
</dbReference>
<feature type="domain" description="ACT" evidence="11">
    <location>
        <begin position="6"/>
        <end position="87"/>
    </location>
</feature>
<evidence type="ECO:0000259" key="11">
    <source>
        <dbReference type="PROSITE" id="PS51671"/>
    </source>
</evidence>
<dbReference type="SUPFAM" id="SSF55021">
    <property type="entry name" value="ACT-like"/>
    <property type="match status" value="1"/>
</dbReference>
<dbReference type="InterPro" id="IPR019773">
    <property type="entry name" value="Tyrosine_3-monooxygenase-like"/>
</dbReference>
<evidence type="ECO:0000313" key="13">
    <source>
        <dbReference type="Proteomes" id="UP001431209"/>
    </source>
</evidence>
<keyword evidence="5" id="KW-0560">Oxidoreductase</keyword>
<feature type="binding site" evidence="8">
    <location>
        <position position="298"/>
    </location>
    <ligand>
        <name>Fe cation</name>
        <dbReference type="ChEBI" id="CHEBI:24875"/>
    </ligand>
</feature>
<dbReference type="EC" id="1.14.16.1" evidence="3"/>
<sequence>MSASRTLLLTIPHRVGALQKALDVLGRNNINIERIESRPSKLDKRIYDFVVDVKDVPEHTLNKCIDVLKETKAAESITFLGVKDEIPWFPGKISDLDKLKQEILEAGADLSSDHPGFNDQEYRNRRKQIAQIGLNYKHGDKIERVKYTKEETMAWGVIFNKLTSMYSKHACKEVNYVMPMLKNNCGYSENHIPQLQDIHEFLQDTTGFRIRPAAGLLTSRDFLNGLAFRVFHSTQYIRHHSQPLYTPEPDVVHELMGHVPLFADPDFAEFSQEIGLASLGASDRDISRLATLYWFTVEFGVCRQDGVRKAYGAGLLSSFGELEHSMSDVPDIKPFEPDKVCEQTYPITSFQPLYFEAESFERAKEQVKNWAAHMDRPFAVRYNPYTNSVEVLNHSYRLIPVARDLCSKMEQLKNSMEKIIKLQESS</sequence>
<name>A0AAW2ZPM5_9EUKA</name>
<dbReference type="FunFam" id="1.10.800.10:FF:000004">
    <property type="entry name" value="Tyrosine 3-monooxygenase"/>
    <property type="match status" value="1"/>
</dbReference>